<gene>
    <name evidence="2" type="ORF">B0H63DRAFT_456899</name>
</gene>
<keyword evidence="1" id="KW-0732">Signal</keyword>
<dbReference type="Proteomes" id="UP001285441">
    <property type="component" value="Unassembled WGS sequence"/>
</dbReference>
<reference evidence="2" key="2">
    <citation type="submission" date="2023-06" db="EMBL/GenBank/DDBJ databases">
        <authorList>
            <consortium name="Lawrence Berkeley National Laboratory"/>
            <person name="Haridas S."/>
            <person name="Hensen N."/>
            <person name="Bonometti L."/>
            <person name="Westerberg I."/>
            <person name="Brannstrom I.O."/>
            <person name="Guillou S."/>
            <person name="Cros-Aarteil S."/>
            <person name="Calhoun S."/>
            <person name="Kuo A."/>
            <person name="Mondo S."/>
            <person name="Pangilinan J."/>
            <person name="Riley R."/>
            <person name="LaButti K."/>
            <person name="Andreopoulos B."/>
            <person name="Lipzen A."/>
            <person name="Chen C."/>
            <person name="Yanf M."/>
            <person name="Daum C."/>
            <person name="Ng V."/>
            <person name="Clum A."/>
            <person name="Steindorff A."/>
            <person name="Ohm R."/>
            <person name="Martin F."/>
            <person name="Silar P."/>
            <person name="Natvig D."/>
            <person name="Lalanne C."/>
            <person name="Gautier V."/>
            <person name="Ament-velasquez S.L."/>
            <person name="Kruys A."/>
            <person name="Hutchinson M.I."/>
            <person name="Powell A.J."/>
            <person name="Barry K."/>
            <person name="Miller A.N."/>
            <person name="Grigoriev I.V."/>
            <person name="Debuchy R."/>
            <person name="Gladieux P."/>
            <person name="Thoren M.H."/>
            <person name="Johannesson H."/>
        </authorList>
    </citation>
    <scope>NUCLEOTIDE SEQUENCE</scope>
    <source>
        <strain evidence="2">CBS 232.78</strain>
    </source>
</reference>
<dbReference type="AlphaFoldDB" id="A0AAE0U6P2"/>
<sequence length="88" mass="9731">MKPFLGGGLSFLFLSQLSFVICSTVAHDLQTPLSRRERHEISSFGNFFFRFCFSLAHSVYVRVSACSTFSFFLGSLSVGKSTCPSSSE</sequence>
<reference evidence="2" key="1">
    <citation type="journal article" date="2023" name="Mol. Phylogenet. Evol.">
        <title>Genome-scale phylogeny and comparative genomics of the fungal order Sordariales.</title>
        <authorList>
            <person name="Hensen N."/>
            <person name="Bonometti L."/>
            <person name="Westerberg I."/>
            <person name="Brannstrom I.O."/>
            <person name="Guillou S."/>
            <person name="Cros-Aarteil S."/>
            <person name="Calhoun S."/>
            <person name="Haridas S."/>
            <person name="Kuo A."/>
            <person name="Mondo S."/>
            <person name="Pangilinan J."/>
            <person name="Riley R."/>
            <person name="LaButti K."/>
            <person name="Andreopoulos B."/>
            <person name="Lipzen A."/>
            <person name="Chen C."/>
            <person name="Yan M."/>
            <person name="Daum C."/>
            <person name="Ng V."/>
            <person name="Clum A."/>
            <person name="Steindorff A."/>
            <person name="Ohm R.A."/>
            <person name="Martin F."/>
            <person name="Silar P."/>
            <person name="Natvig D.O."/>
            <person name="Lalanne C."/>
            <person name="Gautier V."/>
            <person name="Ament-Velasquez S.L."/>
            <person name="Kruys A."/>
            <person name="Hutchinson M.I."/>
            <person name="Powell A.J."/>
            <person name="Barry K."/>
            <person name="Miller A.N."/>
            <person name="Grigoriev I.V."/>
            <person name="Debuchy R."/>
            <person name="Gladieux P."/>
            <person name="Hiltunen Thoren M."/>
            <person name="Johannesson H."/>
        </authorList>
    </citation>
    <scope>NUCLEOTIDE SEQUENCE</scope>
    <source>
        <strain evidence="2">CBS 232.78</strain>
    </source>
</reference>
<evidence type="ECO:0000313" key="2">
    <source>
        <dbReference type="EMBL" id="KAK3392946.1"/>
    </source>
</evidence>
<keyword evidence="3" id="KW-1185">Reference proteome</keyword>
<dbReference type="EMBL" id="JAULSW010000001">
    <property type="protein sequence ID" value="KAK3392946.1"/>
    <property type="molecule type" value="Genomic_DNA"/>
</dbReference>
<feature type="chain" id="PRO_5042167235" description="Secreted protein" evidence="1">
    <location>
        <begin position="27"/>
        <end position="88"/>
    </location>
</feature>
<evidence type="ECO:0008006" key="4">
    <source>
        <dbReference type="Google" id="ProtNLM"/>
    </source>
</evidence>
<comment type="caution">
    <text evidence="2">The sequence shown here is derived from an EMBL/GenBank/DDBJ whole genome shotgun (WGS) entry which is preliminary data.</text>
</comment>
<evidence type="ECO:0000256" key="1">
    <source>
        <dbReference type="SAM" id="SignalP"/>
    </source>
</evidence>
<feature type="signal peptide" evidence="1">
    <location>
        <begin position="1"/>
        <end position="26"/>
    </location>
</feature>
<organism evidence="2 3">
    <name type="scientific">Podospora didyma</name>
    <dbReference type="NCBI Taxonomy" id="330526"/>
    <lineage>
        <taxon>Eukaryota</taxon>
        <taxon>Fungi</taxon>
        <taxon>Dikarya</taxon>
        <taxon>Ascomycota</taxon>
        <taxon>Pezizomycotina</taxon>
        <taxon>Sordariomycetes</taxon>
        <taxon>Sordariomycetidae</taxon>
        <taxon>Sordariales</taxon>
        <taxon>Podosporaceae</taxon>
        <taxon>Podospora</taxon>
    </lineage>
</organism>
<protein>
    <recommendedName>
        <fullName evidence="4">Secreted protein</fullName>
    </recommendedName>
</protein>
<proteinExistence type="predicted"/>
<evidence type="ECO:0000313" key="3">
    <source>
        <dbReference type="Proteomes" id="UP001285441"/>
    </source>
</evidence>
<name>A0AAE0U6P2_9PEZI</name>
<accession>A0AAE0U6P2</accession>